<dbReference type="Pfam" id="PF18863">
    <property type="entry name" value="AbiJ_NTD4"/>
    <property type="match status" value="1"/>
</dbReference>
<reference evidence="2 3" key="1">
    <citation type="submission" date="2016-10" db="EMBL/GenBank/DDBJ databases">
        <authorList>
            <person name="Varghese N."/>
            <person name="Submissions S."/>
        </authorList>
    </citation>
    <scope>NUCLEOTIDE SEQUENCE [LARGE SCALE GENOMIC DNA]</scope>
    <source>
        <strain evidence="2 3">Mar_2010_102</strain>
    </source>
</reference>
<dbReference type="Proteomes" id="UP000198858">
    <property type="component" value="Chromosome I"/>
</dbReference>
<organism evidence="2 3">
    <name type="scientific">Christiangramia echinicola</name>
    <dbReference type="NCBI Taxonomy" id="279359"/>
    <lineage>
        <taxon>Bacteria</taxon>
        <taxon>Pseudomonadati</taxon>
        <taxon>Bacteroidota</taxon>
        <taxon>Flavobacteriia</taxon>
        <taxon>Flavobacteriales</taxon>
        <taxon>Flavobacteriaceae</taxon>
        <taxon>Christiangramia</taxon>
    </lineage>
</organism>
<gene>
    <name evidence="2" type="ORF">SAMN04488552_0667</name>
</gene>
<sequence length="276" mass="32114">MRFSQKIGITSIRESFQFESIDQRLENKLWNNILQDFFEPFSSYDSDRREICKIIWLEFYFNRIDQIPSFSSGGVYAQGVIKYIEEWYFESEWYEKYDLIEFLSSLVQSIPFIKFTHNCNKSLKEEMSAYRIVDCSIVEITSDEEIVEIETAIQNSSEFNSVNTHLKAAIKFLSDRENPDYRNSVKESISAVESFCCIITENNNATLGNALKKIEEKFKIHKALKNAFSSIYGYTSDSGGIRHSLLEDDIPVTKEDAQFMLISCSAFINYLKSKIE</sequence>
<feature type="domain" description="HEPN AbiJ-N-terminal" evidence="1">
    <location>
        <begin position="1"/>
        <end position="155"/>
    </location>
</feature>
<dbReference type="AlphaFoldDB" id="A0A1H1LB43"/>
<dbReference type="STRING" id="1250231.SAMN04488552_0667"/>
<evidence type="ECO:0000313" key="3">
    <source>
        <dbReference type="Proteomes" id="UP000198858"/>
    </source>
</evidence>
<dbReference type="InterPro" id="IPR049503">
    <property type="entry name" value="AbiJ_NTD4"/>
</dbReference>
<proteinExistence type="predicted"/>
<accession>A0A1H1LB43</accession>
<keyword evidence="3" id="KW-1185">Reference proteome</keyword>
<evidence type="ECO:0000259" key="1">
    <source>
        <dbReference type="Pfam" id="PF18863"/>
    </source>
</evidence>
<name>A0A1H1LB43_9FLAO</name>
<protein>
    <recommendedName>
        <fullName evidence="1">HEPN AbiJ-N-terminal domain-containing protein</fullName>
    </recommendedName>
</protein>
<dbReference type="RefSeq" id="WP_172822381.1">
    <property type="nucleotide sequence ID" value="NZ_LT629745.1"/>
</dbReference>
<evidence type="ECO:0000313" key="2">
    <source>
        <dbReference type="EMBL" id="SDR71542.1"/>
    </source>
</evidence>
<dbReference type="EMBL" id="LT629745">
    <property type="protein sequence ID" value="SDR71542.1"/>
    <property type="molecule type" value="Genomic_DNA"/>
</dbReference>